<reference evidence="3 4" key="1">
    <citation type="submission" date="2016-10" db="EMBL/GenBank/DDBJ databases">
        <authorList>
            <person name="de Groot N.N."/>
        </authorList>
    </citation>
    <scope>NUCLEOTIDE SEQUENCE [LARGE SCALE GENOMIC DNA]</scope>
    <source>
        <strain evidence="3 4">CGMCC 4.5727</strain>
    </source>
</reference>
<protein>
    <recommendedName>
        <fullName evidence="5">Lipoprotein</fullName>
    </recommendedName>
</protein>
<dbReference type="Proteomes" id="UP000199155">
    <property type="component" value="Unassembled WGS sequence"/>
</dbReference>
<dbReference type="EMBL" id="FNFF01000011">
    <property type="protein sequence ID" value="SDK76263.1"/>
    <property type="molecule type" value="Genomic_DNA"/>
</dbReference>
<dbReference type="OrthoDB" id="4131510at2"/>
<feature type="signal peptide" evidence="2">
    <location>
        <begin position="1"/>
        <end position="26"/>
    </location>
</feature>
<evidence type="ECO:0000313" key="4">
    <source>
        <dbReference type="Proteomes" id="UP000199155"/>
    </source>
</evidence>
<proteinExistence type="predicted"/>
<dbReference type="RefSeq" id="WP_143041384.1">
    <property type="nucleotide sequence ID" value="NZ_FNFF01000011.1"/>
</dbReference>
<accession>A0A1G9EJK5</accession>
<keyword evidence="4" id="KW-1185">Reference proteome</keyword>
<dbReference type="STRING" id="417292.SAMN05421806_111210"/>
<gene>
    <name evidence="3" type="ORF">SAMN05421806_111210</name>
</gene>
<organism evidence="3 4">
    <name type="scientific">Streptomyces indicus</name>
    <dbReference type="NCBI Taxonomy" id="417292"/>
    <lineage>
        <taxon>Bacteria</taxon>
        <taxon>Bacillati</taxon>
        <taxon>Actinomycetota</taxon>
        <taxon>Actinomycetes</taxon>
        <taxon>Kitasatosporales</taxon>
        <taxon>Streptomycetaceae</taxon>
        <taxon>Streptomyces</taxon>
    </lineage>
</organism>
<keyword evidence="2" id="KW-0732">Signal</keyword>
<dbReference type="AlphaFoldDB" id="A0A1G9EJK5"/>
<feature type="region of interest" description="Disordered" evidence="1">
    <location>
        <begin position="28"/>
        <end position="50"/>
    </location>
</feature>
<evidence type="ECO:0000256" key="1">
    <source>
        <dbReference type="SAM" id="MobiDB-lite"/>
    </source>
</evidence>
<evidence type="ECO:0008006" key="5">
    <source>
        <dbReference type="Google" id="ProtNLM"/>
    </source>
</evidence>
<name>A0A1G9EJK5_9ACTN</name>
<evidence type="ECO:0000313" key="3">
    <source>
        <dbReference type="EMBL" id="SDK76263.1"/>
    </source>
</evidence>
<sequence length="268" mass="28057">MGPVVTVRKVLGLCLVAGLLVSCAGAPGRDRAEEGGRDRAGVKAGKVAGQGRGGARGEELAAEAFRLFREADSVRMTRTDAGRKASLLMDREGNCTGTYDGGPMRRAEVVVVAGRQGAGAVYIRYTERALAEILEEAERRGPATEAEVGPKVELIRGKFLKMPDPQGKFGTQCSLETGARTLPRETEGVQAGEPTVRGGVKVVPLTDAADDETTLYVAAEGPAYLRFVVLGTGGEIRFSDYGARVSAKAPPAHLVVEADDMAGGLLDA</sequence>
<feature type="compositionally biased region" description="Basic and acidic residues" evidence="1">
    <location>
        <begin position="28"/>
        <end position="41"/>
    </location>
</feature>
<evidence type="ECO:0000256" key="2">
    <source>
        <dbReference type="SAM" id="SignalP"/>
    </source>
</evidence>
<feature type="chain" id="PRO_5038426129" description="Lipoprotein" evidence="2">
    <location>
        <begin position="27"/>
        <end position="268"/>
    </location>
</feature>